<keyword evidence="7" id="KW-0378">Hydrolase</keyword>
<evidence type="ECO:0000313" key="14">
    <source>
        <dbReference type="Proteomes" id="UP001177023"/>
    </source>
</evidence>
<dbReference type="InterPro" id="IPR034751">
    <property type="entry name" value="Yippee"/>
</dbReference>
<proteinExistence type="inferred from homology"/>
<feature type="region of interest" description="Disordered" evidence="10">
    <location>
        <begin position="482"/>
        <end position="555"/>
    </location>
</feature>
<evidence type="ECO:0000256" key="4">
    <source>
        <dbReference type="ARBA" id="ARBA00022670"/>
    </source>
</evidence>
<keyword evidence="6" id="KW-0833">Ubl conjugation pathway</keyword>
<evidence type="ECO:0000256" key="6">
    <source>
        <dbReference type="ARBA" id="ARBA00022786"/>
    </source>
</evidence>
<evidence type="ECO:0000256" key="5">
    <source>
        <dbReference type="ARBA" id="ARBA00022723"/>
    </source>
</evidence>
<keyword evidence="14" id="KW-1185">Reference proteome</keyword>
<feature type="compositionally biased region" description="Polar residues" evidence="10">
    <location>
        <begin position="149"/>
        <end position="158"/>
    </location>
</feature>
<dbReference type="InterPro" id="IPR003323">
    <property type="entry name" value="OTU_dom"/>
</dbReference>
<evidence type="ECO:0000256" key="2">
    <source>
        <dbReference type="ARBA" id="ARBA00010407"/>
    </source>
</evidence>
<feature type="compositionally biased region" description="Basic and acidic residues" evidence="10">
    <location>
        <begin position="162"/>
        <end position="171"/>
    </location>
</feature>
<dbReference type="GO" id="GO:0004843">
    <property type="term" value="F:cysteine-type deubiquitinase activity"/>
    <property type="evidence" value="ECO:0007669"/>
    <property type="project" value="UniProtKB-EC"/>
</dbReference>
<evidence type="ECO:0000256" key="9">
    <source>
        <dbReference type="ARBA" id="ARBA00033460"/>
    </source>
</evidence>
<dbReference type="PROSITE" id="PS50802">
    <property type="entry name" value="OTU"/>
    <property type="match status" value="1"/>
</dbReference>
<sequence length="600" mass="67943">MGREYYDHKGGLRYVCCEKCRVYLTTKDEMISSKFTGQTGPAYLFDKVWNIEQGEMGLREMMTGKHIARDVHCRRCQTRLGWMYELAYREDQRYKEGKTILEKQQIVWVEGLSDGSDAAKFSGEPAALPVNMETNAKVRDLSPHRASSDEATNMTILPNRQLEQRKKERERIRRKPLLMRTHSRESTSGSSRNWQADRLPSDGGGPHRKKVLHDRGGSRLPSSHSGLQSVGAAPFRSPPSQHNSSHNSDDEGSQHRRLPADPELERNFAEALRTQRGLHIREMAGDGNCLFRAVAYHIYADEEMHGEVRRMCLNYMEQNRDHFSQFVTEDFAGYLVRKRRLNTHGNHLEIQSISEIYARPVEIYEYSIDPLNVFSPEPRGSPSNHHPQAPIRLSYHENCHYNAVYDPQNSTFGVGLGLPGPEPGHADRHLLQDAIIRSETAELERVMLEDKLRHSDWQLTEDELAHQIAQTSYIDYLRATGSGQRRASPPLHSKKPSAAASPIASPQRLEPGRHRQPPPSPSQVSPHPGSSRTAEPSRQTTPPPGPSRQDARPGLYEELLAMEAVTNMSPERAEDRLLAQALLLSQQDLYNQSAAGSSRH</sequence>
<dbReference type="PANTHER" id="PTHR12419:SF4">
    <property type="entry name" value="OTU DOMAIN-CONTAINING PROTEIN 5"/>
    <property type="match status" value="1"/>
</dbReference>
<dbReference type="InterPro" id="IPR004910">
    <property type="entry name" value="Yippee/Mis18/Cereblon"/>
</dbReference>
<dbReference type="GO" id="GO:0046872">
    <property type="term" value="F:metal ion binding"/>
    <property type="evidence" value="ECO:0007669"/>
    <property type="project" value="UniProtKB-KW"/>
</dbReference>
<reference evidence="13" key="1">
    <citation type="submission" date="2023-06" db="EMBL/GenBank/DDBJ databases">
        <authorList>
            <person name="Delattre M."/>
        </authorList>
    </citation>
    <scope>NUCLEOTIDE SEQUENCE</scope>
    <source>
        <strain evidence="13">AF72</strain>
    </source>
</reference>
<feature type="non-terminal residue" evidence="13">
    <location>
        <position position="600"/>
    </location>
</feature>
<evidence type="ECO:0000256" key="3">
    <source>
        <dbReference type="ARBA" id="ARBA00012759"/>
    </source>
</evidence>
<accession>A0AA36CQN2</accession>
<organism evidence="13 14">
    <name type="scientific">Mesorhabditis spiculigera</name>
    <dbReference type="NCBI Taxonomy" id="96644"/>
    <lineage>
        <taxon>Eukaryota</taxon>
        <taxon>Metazoa</taxon>
        <taxon>Ecdysozoa</taxon>
        <taxon>Nematoda</taxon>
        <taxon>Chromadorea</taxon>
        <taxon>Rhabditida</taxon>
        <taxon>Rhabditina</taxon>
        <taxon>Rhabditomorpha</taxon>
        <taxon>Rhabditoidea</taxon>
        <taxon>Rhabditidae</taxon>
        <taxon>Mesorhabditinae</taxon>
        <taxon>Mesorhabditis</taxon>
    </lineage>
</organism>
<keyword evidence="4" id="KW-0645">Protease</keyword>
<dbReference type="Pfam" id="PF02338">
    <property type="entry name" value="OTU"/>
    <property type="match status" value="1"/>
</dbReference>
<evidence type="ECO:0000313" key="13">
    <source>
        <dbReference type="EMBL" id="CAJ0572568.1"/>
    </source>
</evidence>
<feature type="region of interest" description="Disordered" evidence="10">
    <location>
        <begin position="140"/>
        <end position="257"/>
    </location>
</feature>
<dbReference type="EMBL" id="CATQJA010002600">
    <property type="protein sequence ID" value="CAJ0572568.1"/>
    <property type="molecule type" value="Genomic_DNA"/>
</dbReference>
<dbReference type="GO" id="GO:0006508">
    <property type="term" value="P:proteolysis"/>
    <property type="evidence" value="ECO:0007669"/>
    <property type="project" value="UniProtKB-KW"/>
</dbReference>
<protein>
    <recommendedName>
        <fullName evidence="3">ubiquitinyl hydrolase 1</fullName>
        <ecNumber evidence="3">3.4.19.12</ecNumber>
    </recommendedName>
    <alternativeName>
        <fullName evidence="9">Deubiquitinating enzyme A</fullName>
    </alternativeName>
</protein>
<dbReference type="PROSITE" id="PS51792">
    <property type="entry name" value="YIPPEE"/>
    <property type="match status" value="1"/>
</dbReference>
<dbReference type="AlphaFoldDB" id="A0AA36CQN2"/>
<dbReference type="SUPFAM" id="SSF54001">
    <property type="entry name" value="Cysteine proteinases"/>
    <property type="match status" value="1"/>
</dbReference>
<dbReference type="GO" id="GO:0016579">
    <property type="term" value="P:protein deubiquitination"/>
    <property type="evidence" value="ECO:0007669"/>
    <property type="project" value="TreeGrafter"/>
</dbReference>
<dbReference type="Gene3D" id="3.90.70.80">
    <property type="match status" value="1"/>
</dbReference>
<gene>
    <name evidence="13" type="ORF">MSPICULIGERA_LOCUS10952</name>
</gene>
<dbReference type="PANTHER" id="PTHR12419">
    <property type="entry name" value="OTU DOMAIN CONTAINING PROTEIN"/>
    <property type="match status" value="1"/>
</dbReference>
<dbReference type="Pfam" id="PF03226">
    <property type="entry name" value="Yippee-Mis18"/>
    <property type="match status" value="1"/>
</dbReference>
<feature type="compositionally biased region" description="Low complexity" evidence="10">
    <location>
        <begin position="487"/>
        <end position="506"/>
    </location>
</feature>
<evidence type="ECO:0000259" key="12">
    <source>
        <dbReference type="PROSITE" id="PS51792"/>
    </source>
</evidence>
<dbReference type="EC" id="3.4.19.12" evidence="3"/>
<feature type="domain" description="OTU" evidence="11">
    <location>
        <begin position="278"/>
        <end position="407"/>
    </location>
</feature>
<dbReference type="GO" id="GO:0061578">
    <property type="term" value="F:K63-linked deubiquitinase activity"/>
    <property type="evidence" value="ECO:0007669"/>
    <property type="project" value="TreeGrafter"/>
</dbReference>
<feature type="compositionally biased region" description="Low complexity" evidence="10">
    <location>
        <begin position="522"/>
        <end position="531"/>
    </location>
</feature>
<comment type="catalytic activity">
    <reaction evidence="1">
        <text>Thiol-dependent hydrolysis of ester, thioester, amide, peptide and isopeptide bonds formed by the C-terminal Gly of ubiquitin (a 76-residue protein attached to proteins as an intracellular targeting signal).</text>
        <dbReference type="EC" id="3.4.19.12"/>
    </reaction>
</comment>
<feature type="domain" description="Yippee" evidence="12">
    <location>
        <begin position="13"/>
        <end position="110"/>
    </location>
</feature>
<dbReference type="InterPro" id="IPR050704">
    <property type="entry name" value="Peptidase_C85-like"/>
</dbReference>
<keyword evidence="8" id="KW-0862">Zinc</keyword>
<evidence type="ECO:0000256" key="1">
    <source>
        <dbReference type="ARBA" id="ARBA00000707"/>
    </source>
</evidence>
<keyword evidence="5" id="KW-0479">Metal-binding</keyword>
<evidence type="ECO:0000256" key="10">
    <source>
        <dbReference type="SAM" id="MobiDB-lite"/>
    </source>
</evidence>
<evidence type="ECO:0000259" key="11">
    <source>
        <dbReference type="PROSITE" id="PS50802"/>
    </source>
</evidence>
<dbReference type="Proteomes" id="UP001177023">
    <property type="component" value="Unassembled WGS sequence"/>
</dbReference>
<dbReference type="FunFam" id="3.90.70.80:FF:000018">
    <property type="entry name" value="OTU domain-containing protein 5-B"/>
    <property type="match status" value="1"/>
</dbReference>
<feature type="compositionally biased region" description="Basic and acidic residues" evidence="10">
    <location>
        <begin position="247"/>
        <end position="257"/>
    </location>
</feature>
<comment type="similarity">
    <text evidence="2">Belongs to the peptidase C85 family.</text>
</comment>
<comment type="caution">
    <text evidence="13">The sequence shown here is derived from an EMBL/GenBank/DDBJ whole genome shotgun (WGS) entry which is preliminary data.</text>
</comment>
<dbReference type="CDD" id="cd22752">
    <property type="entry name" value="OTU_OTUD5-like"/>
    <property type="match status" value="1"/>
</dbReference>
<evidence type="ECO:0000256" key="8">
    <source>
        <dbReference type="ARBA" id="ARBA00022833"/>
    </source>
</evidence>
<evidence type="ECO:0000256" key="7">
    <source>
        <dbReference type="ARBA" id="ARBA00022801"/>
    </source>
</evidence>
<name>A0AA36CQN2_9BILA</name>
<dbReference type="InterPro" id="IPR038765">
    <property type="entry name" value="Papain-like_cys_pep_sf"/>
</dbReference>